<proteinExistence type="predicted"/>
<evidence type="ECO:0000256" key="4">
    <source>
        <dbReference type="PROSITE-ProRule" id="PRU00146"/>
    </source>
</evidence>
<reference evidence="7" key="1">
    <citation type="submission" date="2022-01" db="EMBL/GenBank/DDBJ databases">
        <authorList>
            <person name="King R."/>
        </authorList>
    </citation>
    <scope>NUCLEOTIDE SEQUENCE</scope>
</reference>
<dbReference type="PROSITE" id="PS50016">
    <property type="entry name" value="ZF_PHD_2"/>
    <property type="match status" value="1"/>
</dbReference>
<dbReference type="SUPFAM" id="SSF57903">
    <property type="entry name" value="FYVE/PHD zinc finger"/>
    <property type="match status" value="1"/>
</dbReference>
<keyword evidence="2 4" id="KW-0863">Zinc-finger</keyword>
<evidence type="ECO:0000259" key="6">
    <source>
        <dbReference type="PROSITE" id="PS50016"/>
    </source>
</evidence>
<feature type="region of interest" description="Disordered" evidence="5">
    <location>
        <begin position="305"/>
        <end position="338"/>
    </location>
</feature>
<feature type="domain" description="PHD-type" evidence="6">
    <location>
        <begin position="4"/>
        <end position="62"/>
    </location>
</feature>
<evidence type="ECO:0000256" key="5">
    <source>
        <dbReference type="SAM" id="MobiDB-lite"/>
    </source>
</evidence>
<keyword evidence="1" id="KW-0479">Metal-binding</keyword>
<dbReference type="AlphaFoldDB" id="A0A9N9SJ94"/>
<evidence type="ECO:0000256" key="3">
    <source>
        <dbReference type="ARBA" id="ARBA00022833"/>
    </source>
</evidence>
<keyword evidence="3" id="KW-0862">Zinc</keyword>
<dbReference type="PANTHER" id="PTHR37445:SF3">
    <property type="entry name" value="ZINC FINGER PHD-TYPE DOMAIN-CONTAINING PROTEIN"/>
    <property type="match status" value="1"/>
</dbReference>
<accession>A0A9N9SJ94</accession>
<dbReference type="GO" id="GO:0008270">
    <property type="term" value="F:zinc ion binding"/>
    <property type="evidence" value="ECO:0007669"/>
    <property type="project" value="UniProtKB-KW"/>
</dbReference>
<dbReference type="EMBL" id="OU896713">
    <property type="protein sequence ID" value="CAG9823945.1"/>
    <property type="molecule type" value="Genomic_DNA"/>
</dbReference>
<feature type="compositionally biased region" description="Basic and acidic residues" evidence="5">
    <location>
        <begin position="326"/>
        <end position="338"/>
    </location>
</feature>
<dbReference type="InterPro" id="IPR011011">
    <property type="entry name" value="Znf_FYVE_PHD"/>
</dbReference>
<organism evidence="7 8">
    <name type="scientific">Phaedon cochleariae</name>
    <name type="common">Mustard beetle</name>
    <dbReference type="NCBI Taxonomy" id="80249"/>
    <lineage>
        <taxon>Eukaryota</taxon>
        <taxon>Metazoa</taxon>
        <taxon>Ecdysozoa</taxon>
        <taxon>Arthropoda</taxon>
        <taxon>Hexapoda</taxon>
        <taxon>Insecta</taxon>
        <taxon>Pterygota</taxon>
        <taxon>Neoptera</taxon>
        <taxon>Endopterygota</taxon>
        <taxon>Coleoptera</taxon>
        <taxon>Polyphaga</taxon>
        <taxon>Cucujiformia</taxon>
        <taxon>Chrysomeloidea</taxon>
        <taxon>Chrysomelidae</taxon>
        <taxon>Chrysomelinae</taxon>
        <taxon>Chrysomelini</taxon>
        <taxon>Phaedon</taxon>
    </lineage>
</organism>
<protein>
    <recommendedName>
        <fullName evidence="6">PHD-type domain-containing protein</fullName>
    </recommendedName>
</protein>
<keyword evidence="8" id="KW-1185">Reference proteome</keyword>
<name>A0A9N9SJ94_PHACE</name>
<dbReference type="InterPro" id="IPR013083">
    <property type="entry name" value="Znf_RING/FYVE/PHD"/>
</dbReference>
<evidence type="ECO:0000313" key="8">
    <source>
        <dbReference type="Proteomes" id="UP001153737"/>
    </source>
</evidence>
<evidence type="ECO:0000313" key="7">
    <source>
        <dbReference type="EMBL" id="CAG9823945.1"/>
    </source>
</evidence>
<evidence type="ECO:0000256" key="1">
    <source>
        <dbReference type="ARBA" id="ARBA00022723"/>
    </source>
</evidence>
<dbReference type="InterPro" id="IPR019787">
    <property type="entry name" value="Znf_PHD-finger"/>
</dbReference>
<dbReference type="OrthoDB" id="6766179at2759"/>
<sequence>MSSYNRCLGCKKEALEDRTTFKCDGCKRLIHITCAGVTATEVKCLQLSSRKMKYFCDDCEEGLLQVPILRKLLEESQIEVEKLKKTNMVGLQDKQQEVDKLRKEVKELREHGDFGNVESMFEEINELLNRANDLMIYNVPESRSRDLKSRIDDDKEKVRETMQILDIRDAESNILKVLRVGRSDGSRAKPLKVVFSNSYLVREMLKSKQKLQQSNFRISAAQTKLQQEIFKKNNILSNCGKLRGSNIAISNDLTPNEREEQRILRKYLNQEKKSGKFTSCYIRKNKLHLDDNVYTIEELKEIEEEEEARRVLSEPSTPTQRLITKVRSEPEEKVERAG</sequence>
<dbReference type="Proteomes" id="UP001153737">
    <property type="component" value="Chromosome 7"/>
</dbReference>
<gene>
    <name evidence="7" type="ORF">PHAECO_LOCUS10639</name>
</gene>
<dbReference type="CDD" id="cd15489">
    <property type="entry name" value="PHD_SF"/>
    <property type="match status" value="1"/>
</dbReference>
<reference evidence="7" key="2">
    <citation type="submission" date="2022-10" db="EMBL/GenBank/DDBJ databases">
        <authorList>
            <consortium name="ENA_rothamsted_submissions"/>
            <consortium name="culmorum"/>
            <person name="King R."/>
        </authorList>
    </citation>
    <scope>NUCLEOTIDE SEQUENCE</scope>
</reference>
<dbReference type="PANTHER" id="PTHR37445">
    <property type="entry name" value="PROTEIN CBG24663"/>
    <property type="match status" value="1"/>
</dbReference>
<dbReference type="Gene3D" id="3.30.40.10">
    <property type="entry name" value="Zinc/RING finger domain, C3HC4 (zinc finger)"/>
    <property type="match status" value="1"/>
</dbReference>
<evidence type="ECO:0000256" key="2">
    <source>
        <dbReference type="ARBA" id="ARBA00022771"/>
    </source>
</evidence>